<dbReference type="Pfam" id="PF00015">
    <property type="entry name" value="MCPsignal"/>
    <property type="match status" value="1"/>
</dbReference>
<dbReference type="Gene3D" id="1.10.287.950">
    <property type="entry name" value="Methyl-accepting chemotaxis protein"/>
    <property type="match status" value="1"/>
</dbReference>
<comment type="similarity">
    <text evidence="2">Belongs to the methyl-accepting chemotaxis (MCP) protein family.</text>
</comment>
<dbReference type="PANTHER" id="PTHR32089">
    <property type="entry name" value="METHYL-ACCEPTING CHEMOTAXIS PROTEIN MCPB"/>
    <property type="match status" value="1"/>
</dbReference>
<comment type="caution">
    <text evidence="5">The sequence shown here is derived from an EMBL/GenBank/DDBJ whole genome shotgun (WGS) entry which is preliminary data.</text>
</comment>
<proteinExistence type="inferred from homology"/>
<sequence>MRDDRGMGKGPVNGDSTDVIRSMAEDAGDLAVQIAQAHGHADAISAELAQQRSVFDGLHTEASRMNEASAAVESATRTAKLATEAAHERLDTARAGFLRVMDQVRTLTREADGMGDSVDALAHAIEGVRRSVEDIAEVAQLTNMLALNAQVEAARAGQSGRGFMVVAEEVKAMSERTAAATSTINKTLQNLRGSADGIAKTNAALLARTLSIRDETSVFSESMDAIDSAMTEVNAQQEQIEAARRDSARAIGVVDQSIRRMDESVGTAERGIAGLRSGFGKIVETSESLTSDFAMLGVETVDTPYVRAVQNAARAVSEAFEQAVATGAVTLEDLFDTRYRPVPGSDPPQMTTRALPLTDQLLPRIQEPLLQLSPQVVFCAAVDRNGYLPTHNRKYSQRQRAGDPVWNAVHCRNRRIFGDRVGLAAGKSTRPFTLQAYRRDMGQGQFVMMKDVSAPIYVRGKHWGGLRLAYRVEEASL</sequence>
<dbReference type="PROSITE" id="PS50111">
    <property type="entry name" value="CHEMOTAXIS_TRANSDUC_2"/>
    <property type="match status" value="1"/>
</dbReference>
<dbReference type="PRINTS" id="PR00260">
    <property type="entry name" value="CHEMTRNSDUCR"/>
</dbReference>
<dbReference type="InterPro" id="IPR004090">
    <property type="entry name" value="Chemotax_Me-accpt_rcpt"/>
</dbReference>
<evidence type="ECO:0000256" key="3">
    <source>
        <dbReference type="PROSITE-ProRule" id="PRU00284"/>
    </source>
</evidence>
<dbReference type="SUPFAM" id="SSF58104">
    <property type="entry name" value="Methyl-accepting chemotaxis protein (MCP) signaling domain"/>
    <property type="match status" value="1"/>
</dbReference>
<dbReference type="InterPro" id="IPR004089">
    <property type="entry name" value="MCPsignal_dom"/>
</dbReference>
<keyword evidence="1 3" id="KW-0807">Transducer</keyword>
<name>A0ABT3GXE4_9RHOB</name>
<dbReference type="EMBL" id="JAPDFL010000001">
    <property type="protein sequence ID" value="MCW1932192.1"/>
    <property type="molecule type" value="Genomic_DNA"/>
</dbReference>
<accession>A0ABT3GXE4</accession>
<protein>
    <submittedName>
        <fullName evidence="5">Methyl-accepting chemotaxis protein</fullName>
    </submittedName>
</protein>
<dbReference type="RefSeq" id="WP_264505219.1">
    <property type="nucleotide sequence ID" value="NZ_JAPDFL010000001.1"/>
</dbReference>
<organism evidence="5 6">
    <name type="scientific">Pararhodobacter zhoushanensis</name>
    <dbReference type="NCBI Taxonomy" id="2479545"/>
    <lineage>
        <taxon>Bacteria</taxon>
        <taxon>Pseudomonadati</taxon>
        <taxon>Pseudomonadota</taxon>
        <taxon>Alphaproteobacteria</taxon>
        <taxon>Rhodobacterales</taxon>
        <taxon>Paracoccaceae</taxon>
        <taxon>Pararhodobacter</taxon>
    </lineage>
</organism>
<dbReference type="Proteomes" id="UP001208938">
    <property type="component" value="Unassembled WGS sequence"/>
</dbReference>
<dbReference type="PANTHER" id="PTHR32089:SF112">
    <property type="entry name" value="LYSOZYME-LIKE PROTEIN-RELATED"/>
    <property type="match status" value="1"/>
</dbReference>
<keyword evidence="6" id="KW-1185">Reference proteome</keyword>
<evidence type="ECO:0000313" key="5">
    <source>
        <dbReference type="EMBL" id="MCW1932192.1"/>
    </source>
</evidence>
<gene>
    <name evidence="5" type="ORF">OKW52_07935</name>
</gene>
<evidence type="ECO:0000256" key="1">
    <source>
        <dbReference type="ARBA" id="ARBA00023224"/>
    </source>
</evidence>
<evidence type="ECO:0000256" key="2">
    <source>
        <dbReference type="ARBA" id="ARBA00029447"/>
    </source>
</evidence>
<reference evidence="5 6" key="1">
    <citation type="submission" date="2022-10" db="EMBL/GenBank/DDBJ databases">
        <title>Pararhodobacter sp. nov., isolated from marine algae.</title>
        <authorList>
            <person name="Choi B.J."/>
            <person name="Kim J.M."/>
            <person name="Lee J.K."/>
            <person name="Choi D.G."/>
            <person name="Jeon C.O."/>
        </authorList>
    </citation>
    <scope>NUCLEOTIDE SEQUENCE [LARGE SCALE GENOMIC DNA]</scope>
    <source>
        <strain evidence="5 6">ZQ420</strain>
    </source>
</reference>
<evidence type="ECO:0000313" key="6">
    <source>
        <dbReference type="Proteomes" id="UP001208938"/>
    </source>
</evidence>
<feature type="domain" description="Methyl-accepting transducer" evidence="4">
    <location>
        <begin position="58"/>
        <end position="262"/>
    </location>
</feature>
<dbReference type="SMART" id="SM00283">
    <property type="entry name" value="MA"/>
    <property type="match status" value="1"/>
</dbReference>
<evidence type="ECO:0000259" key="4">
    <source>
        <dbReference type="PROSITE" id="PS50111"/>
    </source>
</evidence>